<dbReference type="OrthoDB" id="9763993at2"/>
<keyword evidence="10" id="KW-0501">Molybdenum cofactor biosynthesis</keyword>
<feature type="domain" description="Radical SAM core" evidence="13">
    <location>
        <begin position="5"/>
        <end position="222"/>
    </location>
</feature>
<evidence type="ECO:0000256" key="2">
    <source>
        <dbReference type="ARBA" id="ARBA00012167"/>
    </source>
</evidence>
<keyword evidence="11" id="KW-0456">Lyase</keyword>
<dbReference type="SFLD" id="SFLDG01383">
    <property type="entry name" value="cyclic_pyranopterin_phosphate"/>
    <property type="match status" value="1"/>
</dbReference>
<dbReference type="Proteomes" id="UP000295807">
    <property type="component" value="Unassembled WGS sequence"/>
</dbReference>
<evidence type="ECO:0000256" key="5">
    <source>
        <dbReference type="ARBA" id="ARBA00022723"/>
    </source>
</evidence>
<dbReference type="Gene3D" id="3.20.20.70">
    <property type="entry name" value="Aldolase class I"/>
    <property type="match status" value="1"/>
</dbReference>
<keyword evidence="7" id="KW-0408">Iron</keyword>
<dbReference type="PANTHER" id="PTHR22960">
    <property type="entry name" value="MOLYBDOPTERIN COFACTOR SYNTHESIS PROTEIN A"/>
    <property type="match status" value="1"/>
</dbReference>
<dbReference type="SFLD" id="SFLDG01386">
    <property type="entry name" value="main_SPASM_domain-containing"/>
    <property type="match status" value="1"/>
</dbReference>
<comment type="caution">
    <text evidence="14">The sequence shown here is derived from an EMBL/GenBank/DDBJ whole genome shotgun (WGS) entry which is preliminary data.</text>
</comment>
<evidence type="ECO:0000313" key="15">
    <source>
        <dbReference type="Proteomes" id="UP000295807"/>
    </source>
</evidence>
<keyword evidence="5" id="KW-0479">Metal-binding</keyword>
<dbReference type="InterPro" id="IPR050105">
    <property type="entry name" value="MoCo_biosynth_MoaA/MoaC"/>
</dbReference>
<dbReference type="SMART" id="SM00729">
    <property type="entry name" value="Elp3"/>
    <property type="match status" value="1"/>
</dbReference>
<dbReference type="InterPro" id="IPR040064">
    <property type="entry name" value="MoaA-like"/>
</dbReference>
<keyword evidence="8" id="KW-0411">Iron-sulfur</keyword>
<sequence>MLIDNHHRSISYLRLSVTDRCNLRCSYCMPATIRFRNRKELLSDEEIIRLAAVLAPEGINKVRITGGEPFSRRGLPLLLERLLKIKGIETLSLTSNGILALPYLETLAGLGIRDINLSMDTLQKKRFREITGSDTFHLVWKAFEKCLHLKMRLRINTVVMAGINTDELRDFALLTALYPVDVRLIEEMPFNGKSDPGRHSSWDHRRILAELSSCAELEERPRLPGATATNYKVKGHVGSIGIIPAYSRTFCGTCNRLRITSTGAIKTCLYGDDVLNVRDLMRSGASDSALLERINAALGNRHLNGWEAAGNRQNALLENMSAIGG</sequence>
<keyword evidence="6" id="KW-0547">Nucleotide-binding</keyword>
<dbReference type="GO" id="GO:0051539">
    <property type="term" value="F:4 iron, 4 sulfur cluster binding"/>
    <property type="evidence" value="ECO:0007669"/>
    <property type="project" value="UniProtKB-KW"/>
</dbReference>
<dbReference type="GO" id="GO:0005525">
    <property type="term" value="F:GTP binding"/>
    <property type="evidence" value="ECO:0007669"/>
    <property type="project" value="UniProtKB-KW"/>
</dbReference>
<dbReference type="PROSITE" id="PS51918">
    <property type="entry name" value="RADICAL_SAM"/>
    <property type="match status" value="1"/>
</dbReference>
<comment type="catalytic activity">
    <reaction evidence="12">
        <text>GTP + AH2 + S-adenosyl-L-methionine = (8S)-3',8-cyclo-7,8-dihydroguanosine 5'-triphosphate + 5'-deoxyadenosine + L-methionine + A + H(+)</text>
        <dbReference type="Rhea" id="RHEA:49576"/>
        <dbReference type="ChEBI" id="CHEBI:13193"/>
        <dbReference type="ChEBI" id="CHEBI:15378"/>
        <dbReference type="ChEBI" id="CHEBI:17319"/>
        <dbReference type="ChEBI" id="CHEBI:17499"/>
        <dbReference type="ChEBI" id="CHEBI:37565"/>
        <dbReference type="ChEBI" id="CHEBI:57844"/>
        <dbReference type="ChEBI" id="CHEBI:59789"/>
        <dbReference type="ChEBI" id="CHEBI:131766"/>
        <dbReference type="EC" id="4.1.99.22"/>
    </reaction>
</comment>
<dbReference type="InterPro" id="IPR010505">
    <property type="entry name" value="MoaA_twitch"/>
</dbReference>
<keyword evidence="4" id="KW-0949">S-adenosyl-L-methionine</keyword>
<dbReference type="AlphaFoldDB" id="A0A4R3L182"/>
<keyword evidence="3" id="KW-0004">4Fe-4S</keyword>
<accession>A0A4R3L182</accession>
<evidence type="ECO:0000256" key="8">
    <source>
        <dbReference type="ARBA" id="ARBA00023014"/>
    </source>
</evidence>
<dbReference type="PROSITE" id="PS01305">
    <property type="entry name" value="MOAA_NIFB_PQQE"/>
    <property type="match status" value="1"/>
</dbReference>
<dbReference type="CDD" id="cd01335">
    <property type="entry name" value="Radical_SAM"/>
    <property type="match status" value="1"/>
</dbReference>
<dbReference type="GO" id="GO:0006777">
    <property type="term" value="P:Mo-molybdopterin cofactor biosynthetic process"/>
    <property type="evidence" value="ECO:0007669"/>
    <property type="project" value="UniProtKB-KW"/>
</dbReference>
<dbReference type="InterPro" id="IPR013785">
    <property type="entry name" value="Aldolase_TIM"/>
</dbReference>
<dbReference type="GO" id="GO:0046872">
    <property type="term" value="F:metal ion binding"/>
    <property type="evidence" value="ECO:0007669"/>
    <property type="project" value="UniProtKB-KW"/>
</dbReference>
<dbReference type="EC" id="4.1.99.22" evidence="2"/>
<dbReference type="GO" id="GO:0061798">
    <property type="term" value="F:GTP 3',8'-cyclase activity"/>
    <property type="evidence" value="ECO:0007669"/>
    <property type="project" value="UniProtKB-EC"/>
</dbReference>
<reference evidence="14 15" key="1">
    <citation type="submission" date="2019-03" db="EMBL/GenBank/DDBJ databases">
        <title>Genomic Encyclopedia of Type Strains, Phase IV (KMG-IV): sequencing the most valuable type-strain genomes for metagenomic binning, comparative biology and taxonomic classification.</title>
        <authorList>
            <person name="Goeker M."/>
        </authorList>
    </citation>
    <scope>NUCLEOTIDE SEQUENCE [LARGE SCALE GENOMIC DNA]</scope>
    <source>
        <strain evidence="14 15">DSM 21100</strain>
    </source>
</reference>
<dbReference type="PANTHER" id="PTHR22960:SF0">
    <property type="entry name" value="MOLYBDENUM COFACTOR BIOSYNTHESIS PROTEIN 1"/>
    <property type="match status" value="1"/>
</dbReference>
<dbReference type="InterPro" id="IPR007197">
    <property type="entry name" value="rSAM"/>
</dbReference>
<evidence type="ECO:0000256" key="7">
    <source>
        <dbReference type="ARBA" id="ARBA00023004"/>
    </source>
</evidence>
<evidence type="ECO:0000256" key="10">
    <source>
        <dbReference type="ARBA" id="ARBA00023150"/>
    </source>
</evidence>
<dbReference type="CDD" id="cd21117">
    <property type="entry name" value="Twitch_MoaA"/>
    <property type="match status" value="1"/>
</dbReference>
<dbReference type="InterPro" id="IPR006638">
    <property type="entry name" value="Elp3/MiaA/NifB-like_rSAM"/>
</dbReference>
<evidence type="ECO:0000256" key="12">
    <source>
        <dbReference type="ARBA" id="ARBA00048697"/>
    </source>
</evidence>
<dbReference type="GO" id="GO:0061799">
    <property type="term" value="F:cyclic pyranopterin monophosphate synthase activity"/>
    <property type="evidence" value="ECO:0007669"/>
    <property type="project" value="TreeGrafter"/>
</dbReference>
<comment type="cofactor">
    <cofactor evidence="1">
        <name>[4Fe-4S] cluster</name>
        <dbReference type="ChEBI" id="CHEBI:49883"/>
    </cofactor>
</comment>
<dbReference type="EMBL" id="SMAD01000001">
    <property type="protein sequence ID" value="TCS90162.1"/>
    <property type="molecule type" value="Genomic_DNA"/>
</dbReference>
<name>A0A4R3L182_9SPHI</name>
<dbReference type="SUPFAM" id="SSF102114">
    <property type="entry name" value="Radical SAM enzymes"/>
    <property type="match status" value="1"/>
</dbReference>
<dbReference type="InterPro" id="IPR000385">
    <property type="entry name" value="MoaA_NifB_PqqE_Fe-S-bd_CS"/>
</dbReference>
<evidence type="ECO:0000313" key="14">
    <source>
        <dbReference type="EMBL" id="TCS90162.1"/>
    </source>
</evidence>
<protein>
    <recommendedName>
        <fullName evidence="2">GTP 3',8-cyclase</fullName>
        <ecNumber evidence="2">4.1.99.22</ecNumber>
    </recommendedName>
</protein>
<dbReference type="UniPathway" id="UPA00344"/>
<gene>
    <name evidence="14" type="ORF">EDD80_101361</name>
</gene>
<evidence type="ECO:0000256" key="6">
    <source>
        <dbReference type="ARBA" id="ARBA00022741"/>
    </source>
</evidence>
<evidence type="ECO:0000256" key="11">
    <source>
        <dbReference type="ARBA" id="ARBA00023239"/>
    </source>
</evidence>
<evidence type="ECO:0000256" key="1">
    <source>
        <dbReference type="ARBA" id="ARBA00001966"/>
    </source>
</evidence>
<organism evidence="14 15">
    <name type="scientific">Anseongella ginsenosidimutans</name>
    <dbReference type="NCBI Taxonomy" id="496056"/>
    <lineage>
        <taxon>Bacteria</taxon>
        <taxon>Pseudomonadati</taxon>
        <taxon>Bacteroidota</taxon>
        <taxon>Sphingobacteriia</taxon>
        <taxon>Sphingobacteriales</taxon>
        <taxon>Sphingobacteriaceae</taxon>
        <taxon>Anseongella</taxon>
    </lineage>
</organism>
<dbReference type="InterPro" id="IPR013483">
    <property type="entry name" value="MoaA"/>
</dbReference>
<dbReference type="SFLD" id="SFLDS00029">
    <property type="entry name" value="Radical_SAM"/>
    <property type="match status" value="1"/>
</dbReference>
<dbReference type="InterPro" id="IPR058240">
    <property type="entry name" value="rSAM_sf"/>
</dbReference>
<dbReference type="SFLD" id="SFLDG01067">
    <property type="entry name" value="SPASM/twitch_domain_containing"/>
    <property type="match status" value="1"/>
</dbReference>
<dbReference type="Pfam" id="PF04055">
    <property type="entry name" value="Radical_SAM"/>
    <property type="match status" value="1"/>
</dbReference>
<evidence type="ECO:0000256" key="3">
    <source>
        <dbReference type="ARBA" id="ARBA00022485"/>
    </source>
</evidence>
<evidence type="ECO:0000256" key="9">
    <source>
        <dbReference type="ARBA" id="ARBA00023134"/>
    </source>
</evidence>
<dbReference type="NCBIfam" id="TIGR02666">
    <property type="entry name" value="moaA"/>
    <property type="match status" value="1"/>
</dbReference>
<evidence type="ECO:0000259" key="13">
    <source>
        <dbReference type="PROSITE" id="PS51918"/>
    </source>
</evidence>
<keyword evidence="9" id="KW-0342">GTP-binding</keyword>
<evidence type="ECO:0000256" key="4">
    <source>
        <dbReference type="ARBA" id="ARBA00022691"/>
    </source>
</evidence>
<dbReference type="Pfam" id="PF06463">
    <property type="entry name" value="Mob_synth_C"/>
    <property type="match status" value="1"/>
</dbReference>
<proteinExistence type="predicted"/>
<keyword evidence="15" id="KW-1185">Reference proteome</keyword>
<dbReference type="RefSeq" id="WP_132127617.1">
    <property type="nucleotide sequence ID" value="NZ_CP042432.1"/>
</dbReference>